<dbReference type="OrthoDB" id="9805636at2"/>
<dbReference type="InterPro" id="IPR003454">
    <property type="entry name" value="MOase_MmoB_DmpM"/>
</dbReference>
<proteinExistence type="inferred from homology"/>
<dbReference type="Proteomes" id="UP000240957">
    <property type="component" value="Unassembled WGS sequence"/>
</dbReference>
<keyword evidence="3" id="KW-0503">Monooxygenase</keyword>
<reference evidence="3 4" key="2">
    <citation type="submission" date="2018-08" db="EMBL/GenBank/DDBJ databases">
        <title>The draft genome of Acinetobacter sichuanensis strain WCHAc060041.</title>
        <authorList>
            <person name="Qin J."/>
            <person name="Feng Y."/>
            <person name="Zong Z."/>
        </authorList>
    </citation>
    <scope>NUCLEOTIDE SEQUENCE [LARGE SCALE GENOMIC DNA]</scope>
    <source>
        <strain evidence="3 4">WCHAc060041</strain>
    </source>
</reference>
<evidence type="ECO:0000256" key="1">
    <source>
        <dbReference type="ARBA" id="ARBA00006313"/>
    </source>
</evidence>
<organism evidence="3 4">
    <name type="scientific">Acinetobacter sichuanensis</name>
    <dbReference type="NCBI Taxonomy" id="2136183"/>
    <lineage>
        <taxon>Bacteria</taxon>
        <taxon>Pseudomonadati</taxon>
        <taxon>Pseudomonadota</taxon>
        <taxon>Gammaproteobacteria</taxon>
        <taxon>Moraxellales</taxon>
        <taxon>Moraxellaceae</taxon>
        <taxon>Acinetobacter</taxon>
    </lineage>
</organism>
<evidence type="ECO:0000313" key="5">
    <source>
        <dbReference type="Proteomes" id="UP001595455"/>
    </source>
</evidence>
<evidence type="ECO:0000313" key="4">
    <source>
        <dbReference type="Proteomes" id="UP000240957"/>
    </source>
</evidence>
<comment type="similarity">
    <text evidence="1">Belongs to the TmoD/XamoD family.</text>
</comment>
<dbReference type="Pfam" id="PF02406">
    <property type="entry name" value="MmoB_DmpM"/>
    <property type="match status" value="1"/>
</dbReference>
<reference evidence="5" key="3">
    <citation type="journal article" date="2019" name="Int. J. Syst. Evol. Microbiol.">
        <title>The Global Catalogue of Microorganisms (GCM) 10K type strain sequencing project: providing services to taxonomists for standard genome sequencing and annotation.</title>
        <authorList>
            <consortium name="The Broad Institute Genomics Platform"/>
            <consortium name="The Broad Institute Genome Sequencing Center for Infectious Disease"/>
            <person name="Wu L."/>
            <person name="Ma J."/>
        </authorList>
    </citation>
    <scope>NUCLEOTIDE SEQUENCE [LARGE SCALE GENOMIC DNA]</scope>
    <source>
        <strain evidence="5">KCTC 62575</strain>
    </source>
</reference>
<keyword evidence="3" id="KW-0560">Oxidoreductase</keyword>
<dbReference type="Proteomes" id="UP001595455">
    <property type="component" value="Unassembled WGS sequence"/>
</dbReference>
<sequence length="90" mass="10236">MAGNVFIAFQANDDTRPIVDAIEKDNPDVDIQYLPAMVKINSNKPLVINRESVEENIGRSWDIQEIHINLISISGYIDETEDCFTIAWKN</sequence>
<dbReference type="AlphaFoldDB" id="A0A371YR17"/>
<evidence type="ECO:0000313" key="2">
    <source>
        <dbReference type="EMBL" id="MFC2995939.1"/>
    </source>
</evidence>
<protein>
    <submittedName>
        <fullName evidence="2">MmoB/DmpM family protein</fullName>
    </submittedName>
    <submittedName>
        <fullName evidence="3">Monooxygenase</fullName>
    </submittedName>
</protein>
<dbReference type="EMBL" id="JBHRSF010000044">
    <property type="protein sequence ID" value="MFC2995939.1"/>
    <property type="molecule type" value="Genomic_DNA"/>
</dbReference>
<evidence type="ECO:0000313" key="3">
    <source>
        <dbReference type="EMBL" id="RFC83902.1"/>
    </source>
</evidence>
<accession>A0A371YR17</accession>
<dbReference type="InterPro" id="IPR036889">
    <property type="entry name" value="mOase_MmoB_DmpM_sf"/>
</dbReference>
<dbReference type="GO" id="GO:0004497">
    <property type="term" value="F:monooxygenase activity"/>
    <property type="evidence" value="ECO:0007669"/>
    <property type="project" value="UniProtKB-KW"/>
</dbReference>
<dbReference type="Gene3D" id="3.90.56.10">
    <property type="entry name" value="Monooxygenase component MmoB/DmpM"/>
    <property type="match status" value="1"/>
</dbReference>
<dbReference type="SUPFAM" id="SSF56029">
    <property type="entry name" value="Monooxygenase (hydroxylase) regulatory protein"/>
    <property type="match status" value="1"/>
</dbReference>
<reference evidence="2" key="4">
    <citation type="submission" date="2024-09" db="EMBL/GenBank/DDBJ databases">
        <authorList>
            <person name="Sun Q."/>
            <person name="Mori K."/>
        </authorList>
    </citation>
    <scope>NUCLEOTIDE SEQUENCE</scope>
    <source>
        <strain evidence="2">KCTC 62575</strain>
    </source>
</reference>
<comment type="caution">
    <text evidence="3">The sequence shown here is derived from an EMBL/GenBank/DDBJ whole genome shotgun (WGS) entry which is preliminary data.</text>
</comment>
<keyword evidence="5" id="KW-1185">Reference proteome</keyword>
<gene>
    <name evidence="2" type="ORF">ACFODO_11780</name>
    <name evidence="3" type="ORF">C9E89_008855</name>
</gene>
<dbReference type="EMBL" id="PYIX02000011">
    <property type="protein sequence ID" value="RFC83902.1"/>
    <property type="molecule type" value="Genomic_DNA"/>
</dbReference>
<reference evidence="2" key="1">
    <citation type="journal article" date="2014" name="Int. J. Syst. Evol. Microbiol.">
        <title>Complete genome of a new Firmicutes species belonging to the dominant human colonic microbiota ('Ruminococcus bicirculans') reveals two chromosomes and a selective capacity to utilize plant glucans.</title>
        <authorList>
            <consortium name="NISC Comparative Sequencing Program"/>
            <person name="Wegmann U."/>
            <person name="Louis P."/>
            <person name="Goesmann A."/>
            <person name="Henrissat B."/>
            <person name="Duncan S.H."/>
            <person name="Flint H.J."/>
        </authorList>
    </citation>
    <scope>NUCLEOTIDE SEQUENCE</scope>
    <source>
        <strain evidence="2">KCTC 62575</strain>
    </source>
</reference>
<dbReference type="RefSeq" id="WP_107007889.1">
    <property type="nucleotide sequence ID" value="NZ_JBHRSF010000044.1"/>
</dbReference>
<name>A0A371YR17_9GAMM</name>